<evidence type="ECO:0000313" key="3">
    <source>
        <dbReference type="EMBL" id="TAA37234.1"/>
    </source>
</evidence>
<dbReference type="EMBL" id="SHMF01000001">
    <property type="protein sequence ID" value="TAA37234.1"/>
    <property type="molecule type" value="Genomic_DNA"/>
</dbReference>
<keyword evidence="2" id="KW-0732">Signal</keyword>
<evidence type="ECO:0000313" key="4">
    <source>
        <dbReference type="Proteomes" id="UP000292087"/>
    </source>
</evidence>
<keyword evidence="1" id="KW-1133">Transmembrane helix</keyword>
<keyword evidence="1" id="KW-0472">Membrane</keyword>
<comment type="caution">
    <text evidence="3">The sequence shown here is derived from an EMBL/GenBank/DDBJ whole genome shotgun (WGS) entry which is preliminary data.</text>
</comment>
<feature type="signal peptide" evidence="2">
    <location>
        <begin position="1"/>
        <end position="22"/>
    </location>
</feature>
<reference evidence="3 4" key="1">
    <citation type="submission" date="2019-02" db="EMBL/GenBank/DDBJ databases">
        <title>WGS of Pseudoxanthomonas species novum from clinical isolates.</title>
        <authorList>
            <person name="Bernier A.-M."/>
            <person name="Bernard K."/>
            <person name="Vachon A."/>
        </authorList>
    </citation>
    <scope>NUCLEOTIDE SEQUENCE [LARGE SCALE GENOMIC DNA]</scope>
    <source>
        <strain evidence="3 4">NML140781</strain>
    </source>
</reference>
<name>A0A4Q8LZR6_9GAMM</name>
<dbReference type="Proteomes" id="UP000292087">
    <property type="component" value="Unassembled WGS sequence"/>
</dbReference>
<proteinExistence type="predicted"/>
<dbReference type="AlphaFoldDB" id="A0A4Q8LZR6"/>
<organism evidence="3 4">
    <name type="scientific">Pseudoxanthomonas winnipegensis</name>
    <dbReference type="NCBI Taxonomy" id="2480810"/>
    <lineage>
        <taxon>Bacteria</taxon>
        <taxon>Pseudomonadati</taxon>
        <taxon>Pseudomonadota</taxon>
        <taxon>Gammaproteobacteria</taxon>
        <taxon>Lysobacterales</taxon>
        <taxon>Lysobacteraceae</taxon>
        <taxon>Pseudoxanthomonas</taxon>
    </lineage>
</organism>
<keyword evidence="1" id="KW-0812">Transmembrane</keyword>
<evidence type="ECO:0008006" key="5">
    <source>
        <dbReference type="Google" id="ProtNLM"/>
    </source>
</evidence>
<evidence type="ECO:0000256" key="2">
    <source>
        <dbReference type="SAM" id="SignalP"/>
    </source>
</evidence>
<dbReference type="RefSeq" id="WP_130522267.1">
    <property type="nucleotide sequence ID" value="NZ_SHLZ01000001.1"/>
</dbReference>
<feature type="transmembrane region" description="Helical" evidence="1">
    <location>
        <begin position="46"/>
        <end position="69"/>
    </location>
</feature>
<sequence>MSIGNAAWKLLAAATVSATATAVEGPEIVTAPQALEYLSISHMAENFGFSLPVLLMVVAGALVGAWNSYHDKRSNLAITFLSSTVLALSAVVLVPEFTGYRWSGTGIQSTAGMLLAFTAQNWGPELIRAVGPGVKSYLRRFLPTQKGNDP</sequence>
<gene>
    <name evidence="3" type="ORF">EA656_00715</name>
</gene>
<feature type="transmembrane region" description="Helical" evidence="1">
    <location>
        <begin position="76"/>
        <end position="94"/>
    </location>
</feature>
<evidence type="ECO:0000256" key="1">
    <source>
        <dbReference type="SAM" id="Phobius"/>
    </source>
</evidence>
<feature type="chain" id="PRO_5020865534" description="Holin" evidence="2">
    <location>
        <begin position="23"/>
        <end position="150"/>
    </location>
</feature>
<accession>A0A4Q8LZR6</accession>
<protein>
    <recommendedName>
        <fullName evidence="5">Holin</fullName>
    </recommendedName>
</protein>